<dbReference type="Pfam" id="PF20903">
    <property type="entry name" value="SPL"/>
    <property type="match status" value="1"/>
</dbReference>
<accession>A0A7C2TKM7</accession>
<protein>
    <submittedName>
        <fullName evidence="1">DNA photolyase</fullName>
    </submittedName>
</protein>
<reference evidence="1" key="1">
    <citation type="journal article" date="2020" name="mSystems">
        <title>Genome- and Community-Level Interaction Insights into Carbon Utilization and Element Cycling Functions of Hydrothermarchaeota in Hydrothermal Sediment.</title>
        <authorList>
            <person name="Zhou Z."/>
            <person name="Liu Y."/>
            <person name="Xu W."/>
            <person name="Pan J."/>
            <person name="Luo Z.H."/>
            <person name="Li M."/>
        </authorList>
    </citation>
    <scope>NUCLEOTIDE SEQUENCE [LARGE SCALE GENOMIC DNA]</scope>
    <source>
        <strain evidence="1">SpSt-1224</strain>
    </source>
</reference>
<dbReference type="SUPFAM" id="SSF102114">
    <property type="entry name" value="Radical SAM enzymes"/>
    <property type="match status" value="1"/>
</dbReference>
<name>A0A7C2TKM7_9BACT</name>
<organism evidence="1">
    <name type="scientific">Desulfurivibrio alkaliphilus</name>
    <dbReference type="NCBI Taxonomy" id="427923"/>
    <lineage>
        <taxon>Bacteria</taxon>
        <taxon>Pseudomonadati</taxon>
        <taxon>Thermodesulfobacteriota</taxon>
        <taxon>Desulfobulbia</taxon>
        <taxon>Desulfobulbales</taxon>
        <taxon>Desulfobulbaceae</taxon>
        <taxon>Desulfurivibrio</taxon>
    </lineage>
</organism>
<sequence>MPENLPAADPSRRLQAIQVEESCLDLPLTRQIVARAGNLPVEVVADRPDPAPAPVPYPHSLTAGKRLLHLGRNRGRFLKPCPATRQYRCCDYQVLNIGANCPMDCAYCILQAYLNNPWLSFYVNIDDLLDELDQALAGTPGTLHRIGTGEFTDSMALDRLTGLSATLINYMARKNNAVLELKSKAVVLDHLADLDHRGRTIMAWSLNSAEVMAKLELHTADLETRLNAAAQCAAWGYPLAFHFDPIICHPGWEEAYRATIRRLFAVVPASSIAWISLGAFRFLPALRGIIGSRFPRARFIHEEFVPGLDGKFRYFRPLRTRMYQVLLDELSRGAASRTCIYLCMENDTIWQAVFGFTPEERGGLPAMLDATLPPS</sequence>
<dbReference type="Gene3D" id="3.80.30.30">
    <property type="match status" value="1"/>
</dbReference>
<evidence type="ECO:0000313" key="1">
    <source>
        <dbReference type="EMBL" id="HET97881.1"/>
    </source>
</evidence>
<dbReference type="Proteomes" id="UP000885986">
    <property type="component" value="Unassembled WGS sequence"/>
</dbReference>
<dbReference type="Gene3D" id="3.40.50.12110">
    <property type="match status" value="1"/>
</dbReference>
<proteinExistence type="predicted"/>
<dbReference type="EMBL" id="DSDS01000097">
    <property type="protein sequence ID" value="HET97881.1"/>
    <property type="molecule type" value="Genomic_DNA"/>
</dbReference>
<dbReference type="AlphaFoldDB" id="A0A7C2TKM7"/>
<dbReference type="GO" id="GO:0003913">
    <property type="term" value="F:DNA photolyase activity"/>
    <property type="evidence" value="ECO:0007669"/>
    <property type="project" value="TreeGrafter"/>
</dbReference>
<dbReference type="PANTHER" id="PTHR37822">
    <property type="entry name" value="SPORE PHOTOPRODUCT LYASE-RELATED"/>
    <property type="match status" value="1"/>
</dbReference>
<dbReference type="GO" id="GO:0051539">
    <property type="term" value="F:4 iron, 4 sulfur cluster binding"/>
    <property type="evidence" value="ECO:0007669"/>
    <property type="project" value="TreeGrafter"/>
</dbReference>
<dbReference type="InterPro" id="IPR058240">
    <property type="entry name" value="rSAM_sf"/>
</dbReference>
<gene>
    <name evidence="1" type="ORF">ENN98_04175</name>
</gene>
<dbReference type="PANTHER" id="PTHR37822:SF2">
    <property type="entry name" value="SPORE PHOTOPRODUCT LYASE"/>
    <property type="match status" value="1"/>
</dbReference>
<dbReference type="GO" id="GO:0042601">
    <property type="term" value="C:endospore-forming forespore"/>
    <property type="evidence" value="ECO:0007669"/>
    <property type="project" value="TreeGrafter"/>
</dbReference>
<dbReference type="InterPro" id="IPR049539">
    <property type="entry name" value="SPL"/>
</dbReference>
<comment type="caution">
    <text evidence="1">The sequence shown here is derived from an EMBL/GenBank/DDBJ whole genome shotgun (WGS) entry which is preliminary data.</text>
</comment>
<dbReference type="GO" id="GO:1904047">
    <property type="term" value="F:S-adenosyl-L-methionine binding"/>
    <property type="evidence" value="ECO:0007669"/>
    <property type="project" value="TreeGrafter"/>
</dbReference>